<feature type="transmembrane region" description="Helical" evidence="1">
    <location>
        <begin position="167"/>
        <end position="186"/>
    </location>
</feature>
<feature type="transmembrane region" description="Helical" evidence="1">
    <location>
        <begin position="220"/>
        <end position="239"/>
    </location>
</feature>
<evidence type="ECO:0000313" key="3">
    <source>
        <dbReference type="Proteomes" id="UP000254794"/>
    </source>
</evidence>
<gene>
    <name evidence="2" type="ORF">NCTC13316_01311</name>
</gene>
<dbReference type="Proteomes" id="UP000254794">
    <property type="component" value="Unassembled WGS sequence"/>
</dbReference>
<reference evidence="2 3" key="1">
    <citation type="submission" date="2018-06" db="EMBL/GenBank/DDBJ databases">
        <authorList>
            <consortium name="Pathogen Informatics"/>
            <person name="Doyle S."/>
        </authorList>
    </citation>
    <scope>NUCLEOTIDE SEQUENCE [LARGE SCALE GENOMIC DNA]</scope>
    <source>
        <strain evidence="2 3">NCTC13316</strain>
    </source>
</reference>
<dbReference type="AlphaFoldDB" id="A0A378JJH1"/>
<sequence length="343" mass="39109">MKISRTDLAKAVDEQIISAEQAEALYHFIRNQTNQQVSFNFTNVLYYLGGLVAIGAMTLFMTLGWESFGAWGIFVITLIYALIGLVLTALFDRKNYKTPAGICATFVIALTPLAIFSLQKALGYWPTDDAHYRDFHTTIQAQWIMMEFGTLMVGLILAWIYRYPFMIMPIAVTLWYMSMDVAELIMGNSVDFEFKAIFSMYFGLIMILIAFWVDVRSRHTVDYAFWLYIFGVITFWGGMTAQSSDSELSKFFYLCINLLMIGVGVILVRRVFVVFGGIGCCIYLGHLAWQVFQYSLLFPIVLTIIGLIIIYLGTLWQKNEAALTTKAQSFLPKTLQELLKSRE</sequence>
<accession>A0A378JJH1</accession>
<evidence type="ECO:0000256" key="1">
    <source>
        <dbReference type="SAM" id="Phobius"/>
    </source>
</evidence>
<feature type="transmembrane region" description="Helical" evidence="1">
    <location>
        <begin position="98"/>
        <end position="119"/>
    </location>
</feature>
<name>A0A378JJH1_9GAMM</name>
<feature type="transmembrane region" description="Helical" evidence="1">
    <location>
        <begin position="273"/>
        <end position="292"/>
    </location>
</feature>
<proteinExistence type="predicted"/>
<feature type="transmembrane region" description="Helical" evidence="1">
    <location>
        <begin position="251"/>
        <end position="268"/>
    </location>
</feature>
<keyword evidence="1" id="KW-1133">Transmembrane helix</keyword>
<keyword evidence="1" id="KW-0472">Membrane</keyword>
<feature type="transmembrane region" description="Helical" evidence="1">
    <location>
        <begin position="44"/>
        <end position="65"/>
    </location>
</feature>
<protein>
    <submittedName>
        <fullName evidence="2">Membrane protein</fullName>
    </submittedName>
</protein>
<evidence type="ECO:0000313" key="2">
    <source>
        <dbReference type="EMBL" id="STX51217.1"/>
    </source>
</evidence>
<dbReference type="RefSeq" id="WP_115330867.1">
    <property type="nucleotide sequence ID" value="NZ_CAAAHP010000001.1"/>
</dbReference>
<keyword evidence="1" id="KW-0812">Transmembrane</keyword>
<keyword evidence="3" id="KW-1185">Reference proteome</keyword>
<dbReference type="OrthoDB" id="1675191at2"/>
<feature type="transmembrane region" description="Helical" evidence="1">
    <location>
        <begin position="139"/>
        <end position="160"/>
    </location>
</feature>
<feature type="transmembrane region" description="Helical" evidence="1">
    <location>
        <begin position="71"/>
        <end position="91"/>
    </location>
</feature>
<organism evidence="2 3">
    <name type="scientific">Legionella busanensis</name>
    <dbReference type="NCBI Taxonomy" id="190655"/>
    <lineage>
        <taxon>Bacteria</taxon>
        <taxon>Pseudomonadati</taxon>
        <taxon>Pseudomonadota</taxon>
        <taxon>Gammaproteobacteria</taxon>
        <taxon>Legionellales</taxon>
        <taxon>Legionellaceae</taxon>
        <taxon>Legionella</taxon>
    </lineage>
</organism>
<feature type="transmembrane region" description="Helical" evidence="1">
    <location>
        <begin position="192"/>
        <end position="213"/>
    </location>
</feature>
<dbReference type="EMBL" id="UGOD01000001">
    <property type="protein sequence ID" value="STX51217.1"/>
    <property type="molecule type" value="Genomic_DNA"/>
</dbReference>
<feature type="transmembrane region" description="Helical" evidence="1">
    <location>
        <begin position="298"/>
        <end position="316"/>
    </location>
</feature>